<dbReference type="EMBL" id="AB996602">
    <property type="protein sequence ID" value="BAS01745.1"/>
    <property type="molecule type" value="Genomic_DNA"/>
</dbReference>
<dbReference type="SMART" id="SM00662">
    <property type="entry name" value="RPOLD"/>
    <property type="match status" value="1"/>
</dbReference>
<dbReference type="InterPro" id="IPR050518">
    <property type="entry name" value="Rpo3/RPB3_RNA_Pol_subunit"/>
</dbReference>
<name>A0A0H5BKG9_9EUKA</name>
<organism evidence="2">
    <name type="scientific">Amorphochlora amoebiformis</name>
    <dbReference type="NCBI Taxonomy" id="1561963"/>
    <lineage>
        <taxon>Eukaryota</taxon>
        <taxon>Sar</taxon>
        <taxon>Rhizaria</taxon>
        <taxon>Cercozoa</taxon>
        <taxon>Chlorarachniophyceae</taxon>
        <taxon>Amorphochlora</taxon>
    </lineage>
</organism>
<sequence>MNSKIRIKTIKHNKFFNMVLLENFYLSILNSLKHTMILYLTTIAVESVVIYLNTSDLSDEFIAHRLGFVPMKSNPANDTINKNCKIDMDLFIKSTNKKFPVYNVTSSNIVKKESTIITSNSSLIQADVGSTYKHENYKKSLGIVILKLKKWQGIHLKCLLAQGSPKKHSKWSTISGLMMLEIPRIKWNFAILNIINHNFSIQDLENLNNNIRKNIKKAFIYL</sequence>
<evidence type="ECO:0000259" key="1">
    <source>
        <dbReference type="SMART" id="SM00662"/>
    </source>
</evidence>
<dbReference type="PANTHER" id="PTHR11800">
    <property type="entry name" value="DNA-DIRECTED RNA POLYMERASE"/>
    <property type="match status" value="1"/>
</dbReference>
<dbReference type="GO" id="GO:0006366">
    <property type="term" value="P:transcription by RNA polymerase II"/>
    <property type="evidence" value="ECO:0007669"/>
    <property type="project" value="TreeGrafter"/>
</dbReference>
<keyword evidence="2" id="KW-0804">Transcription</keyword>
<dbReference type="InterPro" id="IPR036643">
    <property type="entry name" value="RNApol_insert_sf"/>
</dbReference>
<evidence type="ECO:0000313" key="2">
    <source>
        <dbReference type="EMBL" id="BAS01745.1"/>
    </source>
</evidence>
<feature type="domain" description="DNA-directed RNA polymerase RpoA/D/Rpb3-type" evidence="1">
    <location>
        <begin position="16"/>
        <end position="222"/>
    </location>
</feature>
<dbReference type="SUPFAM" id="SSF56553">
    <property type="entry name" value="Insert subdomain of RNA polymerase alpha subunit"/>
    <property type="match status" value="1"/>
</dbReference>
<accession>A0A0H5BKG9</accession>
<proteinExistence type="predicted"/>
<protein>
    <submittedName>
        <fullName evidence="2">DNA-directed RNA polymerase II third largest subunit</fullName>
    </submittedName>
</protein>
<dbReference type="InterPro" id="IPR011263">
    <property type="entry name" value="DNA-dir_RNA_pol_RpoA/D/Rpb3"/>
</dbReference>
<dbReference type="GO" id="GO:0005665">
    <property type="term" value="C:RNA polymerase II, core complex"/>
    <property type="evidence" value="ECO:0007669"/>
    <property type="project" value="TreeGrafter"/>
</dbReference>
<reference evidence="2" key="1">
    <citation type="journal article" date="2015" name="Genome Biol. Evol.">
        <title>Nucleomorph Genome Sequences of Two Chlorarachniophytes, Amorphochlora amoebiformis and Lotharella vacuolata.</title>
        <authorList>
            <person name="Suzuki S."/>
            <person name="Shirato S."/>
            <person name="Hirakawa Y."/>
            <person name="Ishida K."/>
        </authorList>
    </citation>
    <scope>NUCLEOTIDE SEQUENCE</scope>
    <source>
        <strain evidence="2">CCMP2058</strain>
    </source>
</reference>
<dbReference type="PANTHER" id="PTHR11800:SF2">
    <property type="entry name" value="DNA-DIRECTED RNA POLYMERASE II SUBUNIT RPB3"/>
    <property type="match status" value="1"/>
</dbReference>
<dbReference type="GO" id="GO:0003899">
    <property type="term" value="F:DNA-directed RNA polymerase activity"/>
    <property type="evidence" value="ECO:0007669"/>
    <property type="project" value="InterPro"/>
</dbReference>
<dbReference type="AlphaFoldDB" id="A0A0H5BKG9"/>
<geneLocation type="nucleomorph" evidence="2"/>
<keyword evidence="2" id="KW-0240">DNA-directed RNA polymerase</keyword>
<gene>
    <name evidence="2" type="primary">rpb3</name>
</gene>
<keyword evidence="2" id="KW-0542">Nucleomorph</keyword>
<dbReference type="Gene3D" id="2.170.120.12">
    <property type="entry name" value="DNA-directed RNA polymerase, insert domain"/>
    <property type="match status" value="1"/>
</dbReference>